<accession>A0ABU2YI25</accession>
<keyword evidence="1" id="KW-0812">Transmembrane</keyword>
<organism evidence="2 3">
    <name type="scientific">Microcosmobacter mediterraneus</name>
    <dbReference type="NCBI Taxonomy" id="3075607"/>
    <lineage>
        <taxon>Bacteria</taxon>
        <taxon>Pseudomonadati</taxon>
        <taxon>Bacteroidota</taxon>
        <taxon>Flavobacteriia</taxon>
        <taxon>Flavobacteriales</taxon>
        <taxon>Flavobacteriaceae</taxon>
        <taxon>Microcosmobacter</taxon>
    </lineage>
</organism>
<feature type="transmembrane region" description="Helical" evidence="1">
    <location>
        <begin position="34"/>
        <end position="53"/>
    </location>
</feature>
<keyword evidence="1" id="KW-0472">Membrane</keyword>
<sequence length="69" mass="7675">MRLKFTTDIFAIICTALITIGFFAAGIFKVLDYLIIQAILFGLLIGLMILIAAKGNWSITEKENHQSND</sequence>
<feature type="transmembrane region" description="Helical" evidence="1">
    <location>
        <begin position="9"/>
        <end position="28"/>
    </location>
</feature>
<name>A0ABU2YI25_9FLAO</name>
<reference evidence="2 3" key="1">
    <citation type="submission" date="2023-09" db="EMBL/GenBank/DDBJ databases">
        <authorList>
            <person name="Rey-Velasco X."/>
        </authorList>
    </citation>
    <scope>NUCLEOTIDE SEQUENCE [LARGE SCALE GENOMIC DNA]</scope>
    <source>
        <strain evidence="2 3">W332</strain>
    </source>
</reference>
<dbReference type="Proteomes" id="UP001259492">
    <property type="component" value="Unassembled WGS sequence"/>
</dbReference>
<proteinExistence type="predicted"/>
<evidence type="ECO:0000256" key="1">
    <source>
        <dbReference type="SAM" id="Phobius"/>
    </source>
</evidence>
<evidence type="ECO:0000313" key="2">
    <source>
        <dbReference type="EMBL" id="MDT0557682.1"/>
    </source>
</evidence>
<comment type="caution">
    <text evidence="2">The sequence shown here is derived from an EMBL/GenBank/DDBJ whole genome shotgun (WGS) entry which is preliminary data.</text>
</comment>
<evidence type="ECO:0000313" key="3">
    <source>
        <dbReference type="Proteomes" id="UP001259492"/>
    </source>
</evidence>
<keyword evidence="3" id="KW-1185">Reference proteome</keyword>
<dbReference type="EMBL" id="JAVRIA010000001">
    <property type="protein sequence ID" value="MDT0557682.1"/>
    <property type="molecule type" value="Genomic_DNA"/>
</dbReference>
<gene>
    <name evidence="2" type="ORF">RM697_03435</name>
</gene>
<keyword evidence="1" id="KW-1133">Transmembrane helix</keyword>
<dbReference type="RefSeq" id="WP_311426443.1">
    <property type="nucleotide sequence ID" value="NZ_JAVRIA010000001.1"/>
</dbReference>
<protein>
    <submittedName>
        <fullName evidence="2">Uncharacterized protein</fullName>
    </submittedName>
</protein>